<keyword evidence="1" id="KW-1133">Transmembrane helix</keyword>
<protein>
    <submittedName>
        <fullName evidence="2">Uncharacterized protein</fullName>
    </submittedName>
</protein>
<evidence type="ECO:0000313" key="2">
    <source>
        <dbReference type="EMBL" id="OHA25917.1"/>
    </source>
</evidence>
<evidence type="ECO:0000256" key="1">
    <source>
        <dbReference type="SAM" id="Phobius"/>
    </source>
</evidence>
<sequence>MALFAFPIEYFVWHYGEGLRDFFRVFGNFLWAVYNFFSIPLLLRTFFMPWRRLQEEKKQQGFHAEEFFGNIIVNIIMRLVGMLVRLVTLIIGAAIIIIIFCASIVSLVVWLTLPLVVAVLFVFGLTLIINS</sequence>
<evidence type="ECO:0000313" key="3">
    <source>
        <dbReference type="Proteomes" id="UP000177943"/>
    </source>
</evidence>
<feature type="transmembrane region" description="Helical" evidence="1">
    <location>
        <begin position="29"/>
        <end position="47"/>
    </location>
</feature>
<organism evidence="2 3">
    <name type="scientific">Candidatus Taylorbacteria bacterium RIFCSPHIGHO2_02_FULL_45_35</name>
    <dbReference type="NCBI Taxonomy" id="1802311"/>
    <lineage>
        <taxon>Bacteria</taxon>
        <taxon>Candidatus Tayloriibacteriota</taxon>
    </lineage>
</organism>
<keyword evidence="1" id="KW-0812">Transmembrane</keyword>
<dbReference type="EMBL" id="MHRP01000041">
    <property type="protein sequence ID" value="OHA25917.1"/>
    <property type="molecule type" value="Genomic_DNA"/>
</dbReference>
<feature type="transmembrane region" description="Helical" evidence="1">
    <location>
        <begin position="83"/>
        <end position="105"/>
    </location>
</feature>
<gene>
    <name evidence="2" type="ORF">A3D56_02425</name>
</gene>
<accession>A0A1G2MPU5</accession>
<keyword evidence="1" id="KW-0472">Membrane</keyword>
<feature type="transmembrane region" description="Helical" evidence="1">
    <location>
        <begin position="111"/>
        <end position="129"/>
    </location>
</feature>
<name>A0A1G2MPU5_9BACT</name>
<dbReference type="AlphaFoldDB" id="A0A1G2MPU5"/>
<comment type="caution">
    <text evidence="2">The sequence shown here is derived from an EMBL/GenBank/DDBJ whole genome shotgun (WGS) entry which is preliminary data.</text>
</comment>
<reference evidence="2 3" key="1">
    <citation type="journal article" date="2016" name="Nat. Commun.">
        <title>Thousands of microbial genomes shed light on interconnected biogeochemical processes in an aquifer system.</title>
        <authorList>
            <person name="Anantharaman K."/>
            <person name="Brown C.T."/>
            <person name="Hug L.A."/>
            <person name="Sharon I."/>
            <person name="Castelle C.J."/>
            <person name="Probst A.J."/>
            <person name="Thomas B.C."/>
            <person name="Singh A."/>
            <person name="Wilkins M.J."/>
            <person name="Karaoz U."/>
            <person name="Brodie E.L."/>
            <person name="Williams K.H."/>
            <person name="Hubbard S.S."/>
            <person name="Banfield J.F."/>
        </authorList>
    </citation>
    <scope>NUCLEOTIDE SEQUENCE [LARGE SCALE GENOMIC DNA]</scope>
</reference>
<dbReference type="Proteomes" id="UP000177943">
    <property type="component" value="Unassembled WGS sequence"/>
</dbReference>
<proteinExistence type="predicted"/>